<keyword evidence="4" id="KW-0547">Nucleotide-binding</keyword>
<sequence length="487" mass="54287">MEALLSAVASDLVGRLVSFFISKFQEPLGSSDDGVVRLQRALLRARAVVEEADARQVTNRAMLLQLNQLRGEMCRGAYVLDAFTRRAVEPSRRRSRAMARRSLGLRPGSDATGRLSVVVESIEAALSDMKEFVVLLGSCPRLNRQPYSAYLFMERCMFGRQMEKEQIISFLLRPAQDLEVLPVIGPHEVGKRTLVEHVCLEERVRDHFAKIHYLNSDDLILPIHDHHQGLTTHTAERSLFVIDLACGDKDEEHSRGFLSSVRRCVHGESKIIIISRTEAHSGLGTVPPLRLRVLRREELWYYFKTMAFGGADPEERPELVRIAMALFAAIPDLTPFAAVNKIAASLHADLSVRSWRRVLGVSAGVTVLRHQLGAAGGGQWIYFPHVGVAVDGAPPSAPCLFYDRRKSTGVARSELPEVAMLEVGHGVVSSGGKKRFDVLVWQSRIPPYASYVATCDMETAAQVEVDKKRLLNKRRREQLVVAPAKTR</sequence>
<dbReference type="InterPro" id="IPR027417">
    <property type="entry name" value="P-loop_NTPase"/>
</dbReference>
<dbReference type="SUPFAM" id="SSF52540">
    <property type="entry name" value="P-loop containing nucleoside triphosphate hydrolases"/>
    <property type="match status" value="1"/>
</dbReference>
<evidence type="ECO:0000256" key="1">
    <source>
        <dbReference type="ARBA" id="ARBA00008894"/>
    </source>
</evidence>
<reference evidence="8" key="1">
    <citation type="submission" date="2024-06" db="EMBL/GenBank/DDBJ databases">
        <authorList>
            <person name="Ryan C."/>
        </authorList>
    </citation>
    <scope>NUCLEOTIDE SEQUENCE [LARGE SCALE GENOMIC DNA]</scope>
</reference>
<evidence type="ECO:0000256" key="2">
    <source>
        <dbReference type="ARBA" id="ARBA00022614"/>
    </source>
</evidence>
<evidence type="ECO:0000313" key="8">
    <source>
        <dbReference type="Proteomes" id="UP001497457"/>
    </source>
</evidence>
<dbReference type="Pfam" id="PF18052">
    <property type="entry name" value="Rx_N"/>
    <property type="match status" value="1"/>
</dbReference>
<dbReference type="PANTHER" id="PTHR33377:SF54">
    <property type="entry name" value="OS01G0256300 PROTEIN"/>
    <property type="match status" value="1"/>
</dbReference>
<gene>
    <name evidence="7" type="ORF">URODEC1_LOCUS38512</name>
</gene>
<evidence type="ECO:0000313" key="7">
    <source>
        <dbReference type="EMBL" id="CAL4950673.1"/>
    </source>
</evidence>
<dbReference type="Proteomes" id="UP001497457">
    <property type="component" value="Chromosome 17b"/>
</dbReference>
<feature type="domain" description="Disease resistance N-terminal" evidence="6">
    <location>
        <begin position="9"/>
        <end position="95"/>
    </location>
</feature>
<keyword evidence="8" id="KW-1185">Reference proteome</keyword>
<keyword evidence="3" id="KW-0677">Repeat</keyword>
<evidence type="ECO:0000256" key="4">
    <source>
        <dbReference type="ARBA" id="ARBA00022741"/>
    </source>
</evidence>
<accession>A0ABC8YUX3</accession>
<organism evidence="7 8">
    <name type="scientific">Urochloa decumbens</name>
    <dbReference type="NCBI Taxonomy" id="240449"/>
    <lineage>
        <taxon>Eukaryota</taxon>
        <taxon>Viridiplantae</taxon>
        <taxon>Streptophyta</taxon>
        <taxon>Embryophyta</taxon>
        <taxon>Tracheophyta</taxon>
        <taxon>Spermatophyta</taxon>
        <taxon>Magnoliopsida</taxon>
        <taxon>Liliopsida</taxon>
        <taxon>Poales</taxon>
        <taxon>Poaceae</taxon>
        <taxon>PACMAD clade</taxon>
        <taxon>Panicoideae</taxon>
        <taxon>Panicodae</taxon>
        <taxon>Paniceae</taxon>
        <taxon>Melinidinae</taxon>
        <taxon>Urochloa</taxon>
    </lineage>
</organism>
<name>A0ABC8YUX3_9POAL</name>
<reference evidence="7 8" key="2">
    <citation type="submission" date="2024-10" db="EMBL/GenBank/DDBJ databases">
        <authorList>
            <person name="Ryan C."/>
        </authorList>
    </citation>
    <scope>NUCLEOTIDE SEQUENCE [LARGE SCALE GENOMIC DNA]</scope>
</reference>
<dbReference type="GO" id="GO:0006952">
    <property type="term" value="P:defense response"/>
    <property type="evidence" value="ECO:0007669"/>
    <property type="project" value="UniProtKB-KW"/>
</dbReference>
<protein>
    <recommendedName>
        <fullName evidence="6">Disease resistance N-terminal domain-containing protein</fullName>
    </recommendedName>
</protein>
<dbReference type="GO" id="GO:0000166">
    <property type="term" value="F:nucleotide binding"/>
    <property type="evidence" value="ECO:0007669"/>
    <property type="project" value="UniProtKB-KW"/>
</dbReference>
<keyword evidence="5" id="KW-0611">Plant defense</keyword>
<evidence type="ECO:0000256" key="5">
    <source>
        <dbReference type="ARBA" id="ARBA00022821"/>
    </source>
</evidence>
<dbReference type="InterPro" id="IPR041118">
    <property type="entry name" value="Rx_N"/>
</dbReference>
<dbReference type="AlphaFoldDB" id="A0ABC8YUX3"/>
<dbReference type="PANTHER" id="PTHR33377">
    <property type="entry name" value="OS10G0134700 PROTEIN-RELATED"/>
    <property type="match status" value="1"/>
</dbReference>
<evidence type="ECO:0000256" key="3">
    <source>
        <dbReference type="ARBA" id="ARBA00022737"/>
    </source>
</evidence>
<comment type="similarity">
    <text evidence="1">Belongs to the disease resistance NB-LRR family.</text>
</comment>
<evidence type="ECO:0000259" key="6">
    <source>
        <dbReference type="Pfam" id="PF18052"/>
    </source>
</evidence>
<keyword evidence="2" id="KW-0433">Leucine-rich repeat</keyword>
<dbReference type="EMBL" id="OZ075127">
    <property type="protein sequence ID" value="CAL4950673.1"/>
    <property type="molecule type" value="Genomic_DNA"/>
</dbReference>
<proteinExistence type="inferred from homology"/>